<comment type="caution">
    <text evidence="1">The sequence shown here is derived from an EMBL/GenBank/DDBJ whole genome shotgun (WGS) entry which is preliminary data.</text>
</comment>
<evidence type="ECO:0000313" key="2">
    <source>
        <dbReference type="Proteomes" id="UP000886876"/>
    </source>
</evidence>
<gene>
    <name evidence="1" type="ORF">IAD42_10865</name>
</gene>
<sequence length="154" mass="17059">MTDAIESGLSLTDALEQRENGTLDDYLEFYSAGMKSDAAVDATETLDAMPEDASTVERYLAIAEMPLSERDKDAALSAIMSDSAYEKYQAARSKGIDTYEYVAFLRAISDFSGDGKQQRVWDYINSLPLSTAQKDQLHYAAGYKESSLAKTPWH</sequence>
<proteinExistence type="predicted"/>
<protein>
    <submittedName>
        <fullName evidence="1">Uncharacterized protein</fullName>
    </submittedName>
</protein>
<dbReference type="Proteomes" id="UP000886876">
    <property type="component" value="Unassembled WGS sequence"/>
</dbReference>
<dbReference type="AlphaFoldDB" id="A0A9D1G765"/>
<reference evidence="1" key="2">
    <citation type="journal article" date="2021" name="PeerJ">
        <title>Extensive microbial diversity within the chicken gut microbiome revealed by metagenomics and culture.</title>
        <authorList>
            <person name="Gilroy R."/>
            <person name="Ravi A."/>
            <person name="Getino M."/>
            <person name="Pursley I."/>
            <person name="Horton D.L."/>
            <person name="Alikhan N.F."/>
            <person name="Baker D."/>
            <person name="Gharbi K."/>
            <person name="Hall N."/>
            <person name="Watson M."/>
            <person name="Adriaenssens E.M."/>
            <person name="Foster-Nyarko E."/>
            <person name="Jarju S."/>
            <person name="Secka A."/>
            <person name="Antonio M."/>
            <person name="Oren A."/>
            <person name="Chaudhuri R.R."/>
            <person name="La Ragione R."/>
            <person name="Hildebrand F."/>
            <person name="Pallen M.J."/>
        </authorList>
    </citation>
    <scope>NUCLEOTIDE SEQUENCE</scope>
    <source>
        <strain evidence="1">ChiHecec3B27-6122</strain>
    </source>
</reference>
<name>A0A9D1G765_9FIRM</name>
<organism evidence="1 2">
    <name type="scientific">Candidatus Scatomorpha pullistercoris</name>
    <dbReference type="NCBI Taxonomy" id="2840929"/>
    <lineage>
        <taxon>Bacteria</taxon>
        <taxon>Bacillati</taxon>
        <taxon>Bacillota</taxon>
        <taxon>Clostridia</taxon>
        <taxon>Eubacteriales</taxon>
        <taxon>Candidatus Scatomorpha</taxon>
    </lineage>
</organism>
<evidence type="ECO:0000313" key="1">
    <source>
        <dbReference type="EMBL" id="HIS98466.1"/>
    </source>
</evidence>
<reference evidence="1" key="1">
    <citation type="submission" date="2020-10" db="EMBL/GenBank/DDBJ databases">
        <authorList>
            <person name="Gilroy R."/>
        </authorList>
    </citation>
    <scope>NUCLEOTIDE SEQUENCE</scope>
    <source>
        <strain evidence="1">ChiHecec3B27-6122</strain>
    </source>
</reference>
<accession>A0A9D1G765</accession>
<dbReference type="EMBL" id="DVJS01000268">
    <property type="protein sequence ID" value="HIS98466.1"/>
    <property type="molecule type" value="Genomic_DNA"/>
</dbReference>